<evidence type="ECO:0000313" key="10">
    <source>
        <dbReference type="EMBL" id="SEP62479.1"/>
    </source>
</evidence>
<dbReference type="STRING" id="1855383.SAMN05216548_101122"/>
<dbReference type="GO" id="GO:0005737">
    <property type="term" value="C:cytoplasm"/>
    <property type="evidence" value="ECO:0007669"/>
    <property type="project" value="UniProtKB-SubCell"/>
</dbReference>
<dbReference type="EC" id="4.3.1.3" evidence="2 6"/>
<dbReference type="NCBIfam" id="TIGR01225">
    <property type="entry name" value="hutH"/>
    <property type="match status" value="1"/>
</dbReference>
<comment type="pathway">
    <text evidence="1 6 8">Amino-acid degradation; L-histidine degradation into L-glutamate; N-formimidoyl-L-glutamate from L-histidine: step 1/3.</text>
</comment>
<comment type="PTM">
    <text evidence="6">Contains an active site 4-methylidene-imidazol-5-one (MIO), which is formed autocatalytically by cyclization and dehydration of residues Ala-Ser-Gly.</text>
</comment>
<dbReference type="GO" id="GO:0019557">
    <property type="term" value="P:L-histidine catabolic process to glutamate and formate"/>
    <property type="evidence" value="ECO:0007669"/>
    <property type="project" value="UniProtKB-UniPathway"/>
</dbReference>
<evidence type="ECO:0000256" key="7">
    <source>
        <dbReference type="RuleBase" id="RU003954"/>
    </source>
</evidence>
<evidence type="ECO:0000256" key="3">
    <source>
        <dbReference type="ARBA" id="ARBA00022808"/>
    </source>
</evidence>
<comment type="subcellular location">
    <subcellularLocation>
        <location evidence="6 9">Cytoplasm</location>
    </subcellularLocation>
</comment>
<name>A0A1H8ZDI7_9HYPH</name>
<dbReference type="InterPro" id="IPR024083">
    <property type="entry name" value="Fumarase/histidase_N"/>
</dbReference>
<dbReference type="GO" id="GO:0019556">
    <property type="term" value="P:L-histidine catabolic process to glutamate and formamide"/>
    <property type="evidence" value="ECO:0007669"/>
    <property type="project" value="UniProtKB-UniPathway"/>
</dbReference>
<proteinExistence type="inferred from homology"/>
<dbReference type="RefSeq" id="WP_238858068.1">
    <property type="nucleotide sequence ID" value="NZ_FOFG01000001.1"/>
</dbReference>
<dbReference type="UniPathway" id="UPA00379">
    <property type="reaction ID" value="UER00549"/>
</dbReference>
<organism evidence="10 11">
    <name type="scientific">Faunimonas pinastri</name>
    <dbReference type="NCBI Taxonomy" id="1855383"/>
    <lineage>
        <taxon>Bacteria</taxon>
        <taxon>Pseudomonadati</taxon>
        <taxon>Pseudomonadota</taxon>
        <taxon>Alphaproteobacteria</taxon>
        <taxon>Hyphomicrobiales</taxon>
        <taxon>Afifellaceae</taxon>
        <taxon>Faunimonas</taxon>
    </lineage>
</organism>
<keyword evidence="4 6" id="KW-0456">Lyase</keyword>
<dbReference type="SUPFAM" id="SSF48557">
    <property type="entry name" value="L-aspartase-like"/>
    <property type="match status" value="1"/>
</dbReference>
<dbReference type="Proteomes" id="UP000199647">
    <property type="component" value="Unassembled WGS sequence"/>
</dbReference>
<dbReference type="InterPro" id="IPR022313">
    <property type="entry name" value="Phe/His_NH3-lyase_AS"/>
</dbReference>
<evidence type="ECO:0000256" key="5">
    <source>
        <dbReference type="ARBA" id="ARBA00049269"/>
    </source>
</evidence>
<dbReference type="GO" id="GO:0004397">
    <property type="term" value="F:histidine ammonia-lyase activity"/>
    <property type="evidence" value="ECO:0007669"/>
    <property type="project" value="UniProtKB-UniRule"/>
</dbReference>
<dbReference type="Gene3D" id="1.20.200.10">
    <property type="entry name" value="Fumarase/aspartase (Central domain)"/>
    <property type="match status" value="1"/>
</dbReference>
<evidence type="ECO:0000313" key="11">
    <source>
        <dbReference type="Proteomes" id="UP000199647"/>
    </source>
</evidence>
<dbReference type="AlphaFoldDB" id="A0A1H8ZDI7"/>
<dbReference type="FunFam" id="1.10.275.10:FF:000005">
    <property type="entry name" value="Histidine ammonia-lyase"/>
    <property type="match status" value="1"/>
</dbReference>
<gene>
    <name evidence="6" type="primary">hutH</name>
    <name evidence="10" type="ORF">SAMN05216548_101122</name>
</gene>
<evidence type="ECO:0000256" key="4">
    <source>
        <dbReference type="ARBA" id="ARBA00023239"/>
    </source>
</evidence>
<dbReference type="InterPro" id="IPR008948">
    <property type="entry name" value="L-Aspartase-like"/>
</dbReference>
<dbReference type="PANTHER" id="PTHR10362">
    <property type="entry name" value="HISTIDINE AMMONIA-LYASE"/>
    <property type="match status" value="1"/>
</dbReference>
<dbReference type="PROSITE" id="PS00488">
    <property type="entry name" value="PAL_HISTIDASE"/>
    <property type="match status" value="1"/>
</dbReference>
<evidence type="ECO:0000256" key="2">
    <source>
        <dbReference type="ARBA" id="ARBA00012994"/>
    </source>
</evidence>
<feature type="modified residue" description="2,3-didehydroalanine (Ser)" evidence="6">
    <location>
        <position position="142"/>
    </location>
</feature>
<sequence>MTVNLHPGSVPLSNWRSIYFGEGVTLDASARAAVDAGAATIEAIVAMNEPVYGINTGFGKLASVRIANADLATLQRNLVLSHAAGVGEALPVQVVRLIMALKAASLSQGASGVRWSTVQHLLTCLERGLIPVIPGQGSVGASGDLAPLAHLSAALMGVGEMMVNGQRLPAGEALRSAGMEPLVLGPKEGLALLNGTQTSTALALAGLFQAERVFQSGLVTGALSTDAARGSDGPFDERIQKLRRHRGQIETAAALRALMDGSAIRASHRVDDERVQDPYCLRCQPQVMGAVYDLLRQAAATLETEANGVSDNPLVFSDTGEVISGGNFHAEPVAFAADMIAMALCEIGSISERRITMLTDPVLSGLPAFLTPKPGLNSGFMIPQVTAAALVSENKQRAYPASVDSIPTSANQEDHVSMATHGARRLLAMAENTGNVIGIELLSAAQGCDFHAPLRSSEPLERVRARLRAEVPHLEDDRYFAPDMAKAFDLVRSGAVVEAAGLALPAIADAGETA</sequence>
<keyword evidence="6" id="KW-0963">Cytoplasm</keyword>
<dbReference type="CDD" id="cd00332">
    <property type="entry name" value="PAL-HAL"/>
    <property type="match status" value="1"/>
</dbReference>
<keyword evidence="3 6" id="KW-0369">Histidine metabolism</keyword>
<evidence type="ECO:0000256" key="8">
    <source>
        <dbReference type="RuleBase" id="RU004479"/>
    </source>
</evidence>
<dbReference type="Gene3D" id="1.10.275.10">
    <property type="entry name" value="Fumarase/aspartase (N-terminal domain)"/>
    <property type="match status" value="1"/>
</dbReference>
<evidence type="ECO:0000256" key="1">
    <source>
        <dbReference type="ARBA" id="ARBA00005113"/>
    </source>
</evidence>
<keyword evidence="11" id="KW-1185">Reference proteome</keyword>
<dbReference type="NCBIfam" id="NF006871">
    <property type="entry name" value="PRK09367.1"/>
    <property type="match status" value="1"/>
</dbReference>
<reference evidence="10 11" key="1">
    <citation type="submission" date="2016-10" db="EMBL/GenBank/DDBJ databases">
        <authorList>
            <person name="de Groot N.N."/>
        </authorList>
    </citation>
    <scope>NUCLEOTIDE SEQUENCE [LARGE SCALE GENOMIC DNA]</scope>
    <source>
        <strain evidence="10 11">A52C2</strain>
    </source>
</reference>
<comment type="catalytic activity">
    <reaction evidence="5 6 8">
        <text>L-histidine = trans-urocanate + NH4(+)</text>
        <dbReference type="Rhea" id="RHEA:21232"/>
        <dbReference type="ChEBI" id="CHEBI:17771"/>
        <dbReference type="ChEBI" id="CHEBI:28938"/>
        <dbReference type="ChEBI" id="CHEBI:57595"/>
        <dbReference type="EC" id="4.3.1.3"/>
    </reaction>
</comment>
<feature type="cross-link" description="5-imidazolinone (Ala-Gly)" evidence="6">
    <location>
        <begin position="141"/>
        <end position="143"/>
    </location>
</feature>
<dbReference type="FunFam" id="1.20.200.10:FF:000003">
    <property type="entry name" value="Histidine ammonia-lyase"/>
    <property type="match status" value="1"/>
</dbReference>
<comment type="similarity">
    <text evidence="6 7">Belongs to the PAL/histidase family.</text>
</comment>
<protein>
    <recommendedName>
        <fullName evidence="2 6">Histidine ammonia-lyase</fullName>
        <shortName evidence="6">Histidase</shortName>
        <ecNumber evidence="2 6">4.3.1.3</ecNumber>
    </recommendedName>
</protein>
<dbReference type="InterPro" id="IPR001106">
    <property type="entry name" value="Aromatic_Lyase"/>
</dbReference>
<accession>A0A1H8ZDI7</accession>
<dbReference type="HAMAP" id="MF_00229">
    <property type="entry name" value="His_ammonia_lyase"/>
    <property type="match status" value="1"/>
</dbReference>
<dbReference type="EMBL" id="FOFG01000001">
    <property type="protein sequence ID" value="SEP62479.1"/>
    <property type="molecule type" value="Genomic_DNA"/>
</dbReference>
<evidence type="ECO:0000256" key="9">
    <source>
        <dbReference type="RuleBase" id="RU004480"/>
    </source>
</evidence>
<dbReference type="Pfam" id="PF00221">
    <property type="entry name" value="Lyase_aromatic"/>
    <property type="match status" value="1"/>
</dbReference>
<dbReference type="InterPro" id="IPR005921">
    <property type="entry name" value="HutH"/>
</dbReference>
<evidence type="ECO:0000256" key="6">
    <source>
        <dbReference type="HAMAP-Rule" id="MF_00229"/>
    </source>
</evidence>